<dbReference type="OrthoDB" id="6499094at2759"/>
<dbReference type="EnsemblMetazoa" id="ISCW005531-RA">
    <property type="protein sequence ID" value="ISCW005531-PA"/>
    <property type="gene ID" value="ISCW005531"/>
</dbReference>
<dbReference type="InParanoid" id="B7PQF4"/>
<dbReference type="Gene3D" id="3.40.50.300">
    <property type="entry name" value="P-loop containing nucleotide triphosphate hydrolases"/>
    <property type="match status" value="1"/>
</dbReference>
<evidence type="ECO:0000313" key="4">
    <source>
        <dbReference type="EMBL" id="EEC08826.1"/>
    </source>
</evidence>
<dbReference type="VEuPathDB" id="VectorBase:ISCW005531"/>
<dbReference type="VEuPathDB" id="VectorBase:ISCP_006777"/>
<dbReference type="Pfam" id="PF00685">
    <property type="entry name" value="Sulfotransfer_1"/>
    <property type="match status" value="1"/>
</dbReference>
<dbReference type="Proteomes" id="UP000001555">
    <property type="component" value="Unassembled WGS sequence"/>
</dbReference>
<accession>B7PQF4</accession>
<evidence type="ECO:0000313" key="5">
    <source>
        <dbReference type="EnsemblMetazoa" id="ISCW005531-PA"/>
    </source>
</evidence>
<dbReference type="SMR" id="B7PQF4"/>
<dbReference type="HOGENOM" id="CLU_542161_0_0_1"/>
<organism>
    <name type="scientific">Ixodes scapularis</name>
    <name type="common">Black-legged tick</name>
    <name type="synonym">Deer tick</name>
    <dbReference type="NCBI Taxonomy" id="6945"/>
    <lineage>
        <taxon>Eukaryota</taxon>
        <taxon>Metazoa</taxon>
        <taxon>Ecdysozoa</taxon>
        <taxon>Arthropoda</taxon>
        <taxon>Chelicerata</taxon>
        <taxon>Arachnida</taxon>
        <taxon>Acari</taxon>
        <taxon>Parasitiformes</taxon>
        <taxon>Ixodida</taxon>
        <taxon>Ixodoidea</taxon>
        <taxon>Ixodidae</taxon>
        <taxon>Ixodinae</taxon>
        <taxon>Ixodes</taxon>
    </lineage>
</organism>
<dbReference type="VEuPathDB" id="VectorBase:ISCP_033729"/>
<dbReference type="AlphaFoldDB" id="B7PQF4"/>
<dbReference type="InterPro" id="IPR038602">
    <property type="entry name" value="Mite_allergen_7_sf"/>
</dbReference>
<sequence>MSADIYRDVNGVFVGKHFPEDAVLSVMAYQPQPGDIFIVSYPKCGTTWMQHIVYNILMDGSPPPNKLDPIFRMPFLELQGADAARHGLKPGALKTHLPFDKHPYSEDAKYIYVTRNPFDCCVSFYHHTKHFPMYHFQDGTFDEFLDMFLAGKVDFGDYFEHLLSWYDHKDDANVLFLTYEDLKKDTRSWLYRIADFLGEDYGTKLRGDDGLVEKVLKMVSLEGMKKTVDANFKSTPGADASPEEMEKVPPELQKGLQNLRNFLAKPMTGDFDDGLKSAHQRNFIMTKYATFLLAFLVAGALAGTPQDSNLYLDSVLRDHLPGNVRSLNLDPATLPELKVKVKSTFVTNRELKAELRNGAVHGLSTALRRRGDCSAPGYQGPNVTVGCNVNLDGVSVSYEVKAKGHNFAGIKTKYNLDLYVQNTNVFVEVTSWPPQAGVLKTLTLGGVDFRLVHGKSLGLNKKRQQAYDEELKRSVQGALISLIYGKFRDALNLSVSRVAMPRV</sequence>
<dbReference type="PaxDb" id="6945-B7PQF4"/>
<comment type="similarity">
    <text evidence="1">Belongs to the sulfotransferase 1 family.</text>
</comment>
<dbReference type="VEuPathDB" id="VectorBase:ISCI005531"/>
<keyword evidence="2 4" id="KW-0808">Transferase</keyword>
<dbReference type="PANTHER" id="PTHR11783">
    <property type="entry name" value="SULFOTRANSFERASE SULT"/>
    <property type="match status" value="1"/>
</dbReference>
<reference evidence="5" key="2">
    <citation type="submission" date="2020-05" db="UniProtKB">
        <authorList>
            <consortium name="EnsemblMetazoa"/>
        </authorList>
    </citation>
    <scope>IDENTIFICATION</scope>
    <source>
        <strain evidence="5">wikel</strain>
    </source>
</reference>
<protein>
    <submittedName>
        <fullName evidence="4 5">Sulfotransferase, putative</fullName>
        <ecNumber evidence="4">2.8.2.2</ecNumber>
    </submittedName>
</protein>
<dbReference type="GO" id="GO:0005737">
    <property type="term" value="C:cytoplasm"/>
    <property type="evidence" value="ECO:0000318"/>
    <property type="project" value="GO_Central"/>
</dbReference>
<evidence type="ECO:0000256" key="1">
    <source>
        <dbReference type="ARBA" id="ARBA00005771"/>
    </source>
</evidence>
<feature type="domain" description="Sulfotransferase" evidence="3">
    <location>
        <begin position="34"/>
        <end position="242"/>
    </location>
</feature>
<dbReference type="GO" id="GO:0004027">
    <property type="term" value="F:alcohol sulfotransferase activity"/>
    <property type="evidence" value="ECO:0007669"/>
    <property type="project" value="UniProtKB-EC"/>
</dbReference>
<dbReference type="EC" id="2.8.2.2" evidence="4"/>
<dbReference type="GO" id="GO:0051923">
    <property type="term" value="P:sulfation"/>
    <property type="evidence" value="ECO:0000318"/>
    <property type="project" value="GO_Central"/>
</dbReference>
<evidence type="ECO:0000313" key="6">
    <source>
        <dbReference type="Proteomes" id="UP000001555"/>
    </source>
</evidence>
<reference evidence="4 6" key="1">
    <citation type="submission" date="2008-03" db="EMBL/GenBank/DDBJ databases">
        <title>Annotation of Ixodes scapularis.</title>
        <authorList>
            <consortium name="Ixodes scapularis Genome Project Consortium"/>
            <person name="Caler E."/>
            <person name="Hannick L.I."/>
            <person name="Bidwell S."/>
            <person name="Joardar V."/>
            <person name="Thiagarajan M."/>
            <person name="Amedeo P."/>
            <person name="Galinsky K.J."/>
            <person name="Schobel S."/>
            <person name="Inman J."/>
            <person name="Hostetler J."/>
            <person name="Miller J."/>
            <person name="Hammond M."/>
            <person name="Megy K."/>
            <person name="Lawson D."/>
            <person name="Kodira C."/>
            <person name="Sutton G."/>
            <person name="Meyer J."/>
            <person name="Hill C.A."/>
            <person name="Birren B."/>
            <person name="Nene V."/>
            <person name="Collins F."/>
            <person name="Alarcon-Chaidez F."/>
            <person name="Wikel S."/>
            <person name="Strausberg R."/>
        </authorList>
    </citation>
    <scope>NUCLEOTIDE SEQUENCE [LARGE SCALE GENOMIC DNA]</scope>
    <source>
        <strain evidence="6">Wikel</strain>
        <strain evidence="4">Wikel colony</strain>
    </source>
</reference>
<gene>
    <name evidence="4" type="ORF">IscW_ISCW005531</name>
</gene>
<keyword evidence="6" id="KW-1185">Reference proteome</keyword>
<evidence type="ECO:0000259" key="3">
    <source>
        <dbReference type="Pfam" id="PF00685"/>
    </source>
</evidence>
<dbReference type="EMBL" id="ABJB010450067">
    <property type="status" value="NOT_ANNOTATED_CDS"/>
    <property type="molecule type" value="Genomic_DNA"/>
</dbReference>
<dbReference type="Gene3D" id="3.15.10.50">
    <property type="match status" value="1"/>
</dbReference>
<dbReference type="GO" id="GO:0008146">
    <property type="term" value="F:sulfotransferase activity"/>
    <property type="evidence" value="ECO:0000318"/>
    <property type="project" value="GO_Central"/>
</dbReference>
<dbReference type="InterPro" id="IPR027417">
    <property type="entry name" value="P-loop_NTPase"/>
</dbReference>
<dbReference type="SUPFAM" id="SSF52540">
    <property type="entry name" value="P-loop containing nucleoside triphosphate hydrolases"/>
    <property type="match status" value="1"/>
</dbReference>
<dbReference type="EMBL" id="DS764687">
    <property type="protein sequence ID" value="EEC08826.1"/>
    <property type="molecule type" value="Genomic_DNA"/>
</dbReference>
<dbReference type="InterPro" id="IPR000863">
    <property type="entry name" value="Sulfotransferase_dom"/>
</dbReference>
<proteinExistence type="inferred from homology"/>
<name>B7PQF4_IXOSC</name>
<evidence type="ECO:0000256" key="2">
    <source>
        <dbReference type="ARBA" id="ARBA00022679"/>
    </source>
</evidence>